<dbReference type="KEGG" id="ptn:PTRA_a2395"/>
<dbReference type="PATRIC" id="fig|1315283.4.peg.2086"/>
<dbReference type="Proteomes" id="UP000065261">
    <property type="component" value="Chromosome I"/>
</dbReference>
<evidence type="ECO:0000313" key="3">
    <source>
        <dbReference type="EMBL" id="ALS33494.1"/>
    </source>
</evidence>
<dbReference type="InterPro" id="IPR025877">
    <property type="entry name" value="MobA-like_NTP_Trfase"/>
</dbReference>
<keyword evidence="1" id="KW-0460">Magnesium</keyword>
<evidence type="ECO:0000259" key="2">
    <source>
        <dbReference type="Pfam" id="PF12804"/>
    </source>
</evidence>
<dbReference type="InterPro" id="IPR029044">
    <property type="entry name" value="Nucleotide-diphossugar_trans"/>
</dbReference>
<name>A0A0U2LP27_9GAMM</name>
<dbReference type="SUPFAM" id="SSF53448">
    <property type="entry name" value="Nucleotide-diphospho-sugar transferases"/>
    <property type="match status" value="1"/>
</dbReference>
<gene>
    <name evidence="3" type="ORF">PTRA_a2395</name>
</gene>
<dbReference type="GO" id="GO:0016779">
    <property type="term" value="F:nucleotidyltransferase activity"/>
    <property type="evidence" value="ECO:0007669"/>
    <property type="project" value="UniProtKB-ARBA"/>
</dbReference>
<evidence type="ECO:0000256" key="1">
    <source>
        <dbReference type="ARBA" id="ARBA00022842"/>
    </source>
</evidence>
<dbReference type="OrthoDB" id="9779926at2"/>
<dbReference type="Gene3D" id="3.90.550.10">
    <property type="entry name" value="Spore Coat Polysaccharide Biosynthesis Protein SpsA, Chain A"/>
    <property type="match status" value="1"/>
</dbReference>
<evidence type="ECO:0000313" key="4">
    <source>
        <dbReference type="Proteomes" id="UP000065261"/>
    </source>
</evidence>
<dbReference type="EMBL" id="CP011034">
    <property type="protein sequence ID" value="ALS33494.1"/>
    <property type="molecule type" value="Genomic_DNA"/>
</dbReference>
<feature type="domain" description="MobA-like NTP transferase" evidence="2">
    <location>
        <begin position="13"/>
        <end position="69"/>
    </location>
</feature>
<protein>
    <recommendedName>
        <fullName evidence="2">MobA-like NTP transferase domain-containing protein</fullName>
    </recommendedName>
</protein>
<sequence length="294" mass="32346">MNTTTKKHALSLVVLAGGLGSRFGGNKQIAEISGLGCTIMELSIADAVAAGVTQVVLIINQAVRSEIEQTILPRLAANIDVVLIEQHTNLVPKQFEQLAQQREKPWGTGHALLCAKDVINNPAIVITADDYYGASSFKLLSEHFKHQGNWAMVGYPIIDTLSGEGGVNRGVCQVENNQLLRIVEYLNIQQQAGQIMGDNPAGVREGIAKDALGSMSFWGVTPSFFQYLEQGFTAFLQQYDTAVKMEYYLPDQIQRAISTKQQAVSIYRAQESWYGVTYKSEFVSVAATLYKLRH</sequence>
<organism evidence="3">
    <name type="scientific">Pseudoalteromonas translucida KMM 520</name>
    <dbReference type="NCBI Taxonomy" id="1315283"/>
    <lineage>
        <taxon>Bacteria</taxon>
        <taxon>Pseudomonadati</taxon>
        <taxon>Pseudomonadota</taxon>
        <taxon>Gammaproteobacteria</taxon>
        <taxon>Alteromonadales</taxon>
        <taxon>Pseudoalteromonadaceae</taxon>
        <taxon>Pseudoalteromonas</taxon>
    </lineage>
</organism>
<dbReference type="AlphaFoldDB" id="A0A0U2LP27"/>
<dbReference type="Pfam" id="PF12804">
    <property type="entry name" value="NTP_transf_3"/>
    <property type="match status" value="1"/>
</dbReference>
<accession>A0A0U2LP27</accession>
<reference evidence="3 4" key="1">
    <citation type="submission" date="2015-03" db="EMBL/GenBank/DDBJ databases">
        <authorList>
            <person name="Murphy D."/>
        </authorList>
    </citation>
    <scope>NUCLEOTIDE SEQUENCE [LARGE SCALE GENOMIC DNA]</scope>
    <source>
        <strain evidence="3 4">KMM 520</strain>
    </source>
</reference>
<proteinExistence type="predicted"/>
<dbReference type="RefSeq" id="WP_058373728.1">
    <property type="nucleotide sequence ID" value="NZ_CP011034.1"/>
</dbReference>